<dbReference type="InterPro" id="IPR045339">
    <property type="entry name" value="DUF6534"/>
</dbReference>
<proteinExistence type="predicted"/>
<comment type="caution">
    <text evidence="4">The sequence shown here is derived from an EMBL/GenBank/DDBJ whole genome shotgun (WGS) entry which is preliminary data.</text>
</comment>
<feature type="transmembrane region" description="Helical" evidence="2">
    <location>
        <begin position="436"/>
        <end position="460"/>
    </location>
</feature>
<keyword evidence="2" id="KW-0812">Transmembrane</keyword>
<keyword evidence="2" id="KW-0472">Membrane</keyword>
<name>A0A2G8SET5_9APHY</name>
<feature type="transmembrane region" description="Helical" evidence="2">
    <location>
        <begin position="117"/>
        <end position="136"/>
    </location>
</feature>
<dbReference type="Proteomes" id="UP000230002">
    <property type="component" value="Unassembled WGS sequence"/>
</dbReference>
<accession>A0A2G8SET5</accession>
<reference evidence="4 5" key="1">
    <citation type="journal article" date="2015" name="Sci. Rep.">
        <title>Chromosome-level genome map provides insights into diverse defense mechanisms in the medicinal fungus Ganoderma sinense.</title>
        <authorList>
            <person name="Zhu Y."/>
            <person name="Xu J."/>
            <person name="Sun C."/>
            <person name="Zhou S."/>
            <person name="Xu H."/>
            <person name="Nelson D.R."/>
            <person name="Qian J."/>
            <person name="Song J."/>
            <person name="Luo H."/>
            <person name="Xiang L."/>
            <person name="Li Y."/>
            <person name="Xu Z."/>
            <person name="Ji A."/>
            <person name="Wang L."/>
            <person name="Lu S."/>
            <person name="Hayward A."/>
            <person name="Sun W."/>
            <person name="Li X."/>
            <person name="Schwartz D.C."/>
            <person name="Wang Y."/>
            <person name="Chen S."/>
        </authorList>
    </citation>
    <scope>NUCLEOTIDE SEQUENCE [LARGE SCALE GENOMIC DNA]</scope>
    <source>
        <strain evidence="4 5">ZZ0214-1</strain>
    </source>
</reference>
<dbReference type="PANTHER" id="PTHR40465:SF1">
    <property type="entry name" value="DUF6534 DOMAIN-CONTAINING PROTEIN"/>
    <property type="match status" value="1"/>
</dbReference>
<feature type="domain" description="DUF6534" evidence="3">
    <location>
        <begin position="481"/>
        <end position="567"/>
    </location>
</feature>
<evidence type="ECO:0000313" key="5">
    <source>
        <dbReference type="Proteomes" id="UP000230002"/>
    </source>
</evidence>
<feature type="transmembrane region" description="Helical" evidence="2">
    <location>
        <begin position="45"/>
        <end position="69"/>
    </location>
</feature>
<evidence type="ECO:0000256" key="1">
    <source>
        <dbReference type="SAM" id="MobiDB-lite"/>
    </source>
</evidence>
<evidence type="ECO:0000313" key="4">
    <source>
        <dbReference type="EMBL" id="PIL32270.1"/>
    </source>
</evidence>
<feature type="domain" description="DUF6534" evidence="3">
    <location>
        <begin position="154"/>
        <end position="237"/>
    </location>
</feature>
<evidence type="ECO:0000256" key="2">
    <source>
        <dbReference type="SAM" id="Phobius"/>
    </source>
</evidence>
<feature type="transmembrane region" description="Helical" evidence="2">
    <location>
        <begin position="542"/>
        <end position="563"/>
    </location>
</feature>
<dbReference type="AlphaFoldDB" id="A0A2G8SET5"/>
<feature type="transmembrane region" description="Helical" evidence="2">
    <location>
        <begin position="363"/>
        <end position="381"/>
    </location>
</feature>
<feature type="transmembrane region" description="Helical" evidence="2">
    <location>
        <begin position="508"/>
        <end position="536"/>
    </location>
</feature>
<dbReference type="PANTHER" id="PTHR40465">
    <property type="entry name" value="CHROMOSOME 1, WHOLE GENOME SHOTGUN SEQUENCE"/>
    <property type="match status" value="1"/>
</dbReference>
<dbReference type="OrthoDB" id="2794820at2759"/>
<gene>
    <name evidence="4" type="ORF">GSI_05515</name>
</gene>
<feature type="transmembrane region" description="Helical" evidence="2">
    <location>
        <begin position="401"/>
        <end position="424"/>
    </location>
</feature>
<keyword evidence="2" id="KW-1133">Transmembrane helix</keyword>
<feature type="transmembrane region" description="Helical" evidence="2">
    <location>
        <begin position="211"/>
        <end position="232"/>
    </location>
</feature>
<protein>
    <recommendedName>
        <fullName evidence="3">DUF6534 domain-containing protein</fullName>
    </recommendedName>
</protein>
<dbReference type="Pfam" id="PF20152">
    <property type="entry name" value="DUF6534"/>
    <property type="match status" value="2"/>
</dbReference>
<feature type="transmembrane region" description="Helical" evidence="2">
    <location>
        <begin position="472"/>
        <end position="496"/>
    </location>
</feature>
<feature type="transmembrane region" description="Helical" evidence="2">
    <location>
        <begin position="81"/>
        <end position="105"/>
    </location>
</feature>
<keyword evidence="5" id="KW-1185">Reference proteome</keyword>
<organism evidence="4 5">
    <name type="scientific">Ganoderma sinense ZZ0214-1</name>
    <dbReference type="NCBI Taxonomy" id="1077348"/>
    <lineage>
        <taxon>Eukaryota</taxon>
        <taxon>Fungi</taxon>
        <taxon>Dikarya</taxon>
        <taxon>Basidiomycota</taxon>
        <taxon>Agaricomycotina</taxon>
        <taxon>Agaricomycetes</taxon>
        <taxon>Polyporales</taxon>
        <taxon>Polyporaceae</taxon>
        <taxon>Ganoderma</taxon>
    </lineage>
</organism>
<feature type="region of interest" description="Disordered" evidence="1">
    <location>
        <begin position="595"/>
        <end position="624"/>
    </location>
</feature>
<feature type="transmembrane region" description="Helical" evidence="2">
    <location>
        <begin position="12"/>
        <end position="33"/>
    </location>
</feature>
<dbReference type="EMBL" id="AYKW01000011">
    <property type="protein sequence ID" value="PIL32270.1"/>
    <property type="molecule type" value="Genomic_DNA"/>
</dbReference>
<sequence>MSLLDETFGALLISTFVSLVLFGIAVHQTYVYFRSYPNDVRLLKVLVIAILVAELIHSVLMTHICYYTLITNYANPAVLTASVWSLQALPLVTGVIIVLVQGFYARRIYLFNKQYRLIIAVVVLLMMGTMGMRTRLLRREYSRDESQQLELQHDVTMTTTLVVILGRSRTHIRRTNETIHTLIVYAIVATSLVSLITIPGLVLCLVRPQQLLYVAVTVVAIKLYSNSVLVFLNSRKYLSKGPTTFLEMTGLDRTPNFANFSSTPVESPVEAKKCRLAYALELAPRLTSIRRLELAAPWAIGSMSGNSTTTTDPLAAVRGLSLDGTYGSLLLGTFFGLILFGVSLHQAYLYFRVHHADTLWLKFYVVLLVLLDTGHSATLMITCYLKLVSHYFDIKYLQKSIWPLSILTLVAGATVLLCQGFFAYRVYRVGRKSKILSVACMFGLLAELGVCVVATVKAFGTATYQEFTRYTWMLSTALGIAVVVDTVLTAVLIYVLHSSRTGIKSTNTMLDTLVAYAVTTGLLTDIFNTLSFVFALAYSQNLWYTTMNVVATKVYSNSVLAALNYRRPRGSTTQPTWGNSDIINLGAVELDGVSRFPGAMSSPKRTQTDSRTTGHDEESARGHGDVIEIKVEHEFMQR</sequence>
<evidence type="ECO:0000259" key="3">
    <source>
        <dbReference type="Pfam" id="PF20152"/>
    </source>
</evidence>
<feature type="transmembrane region" description="Helical" evidence="2">
    <location>
        <begin position="182"/>
        <end position="204"/>
    </location>
</feature>
<feature type="compositionally biased region" description="Basic and acidic residues" evidence="1">
    <location>
        <begin position="606"/>
        <end position="624"/>
    </location>
</feature>
<feature type="transmembrane region" description="Helical" evidence="2">
    <location>
        <begin position="329"/>
        <end position="351"/>
    </location>
</feature>